<dbReference type="RefSeq" id="WP_203354271.1">
    <property type="nucleotide sequence ID" value="NZ_CP069127.1"/>
</dbReference>
<dbReference type="PANTHER" id="PTHR34580">
    <property type="match status" value="1"/>
</dbReference>
<accession>A0ABX7FQD0</accession>
<gene>
    <name evidence="3" type="ORF">JNE38_27790</name>
</gene>
<name>A0ABX7FQD0_BRECH</name>
<dbReference type="InterPro" id="IPR051534">
    <property type="entry name" value="CBASS_pafABC_assoc_protein"/>
</dbReference>
<keyword evidence="4" id="KW-1185">Reference proteome</keyword>
<dbReference type="InterPro" id="IPR036390">
    <property type="entry name" value="WH_DNA-bd_sf"/>
</dbReference>
<dbReference type="InterPro" id="IPR057727">
    <property type="entry name" value="WCX_dom"/>
</dbReference>
<reference evidence="3 4" key="1">
    <citation type="submission" date="2021-01" db="EMBL/GenBank/DDBJ databases">
        <title>Identification of strong promoters based on the transcriptome of Brevibacillus choshinensis.</title>
        <authorList>
            <person name="Yao D."/>
            <person name="Zhang K."/>
            <person name="Wu J."/>
        </authorList>
    </citation>
    <scope>NUCLEOTIDE SEQUENCE [LARGE SCALE GENOMIC DNA]</scope>
    <source>
        <strain evidence="3 4">HPD31-SP3</strain>
    </source>
</reference>
<dbReference type="Pfam" id="PF02082">
    <property type="entry name" value="Rrf2"/>
    <property type="match status" value="1"/>
</dbReference>
<dbReference type="PANTHER" id="PTHR34580:SF1">
    <property type="entry name" value="PROTEIN PAFC"/>
    <property type="match status" value="1"/>
</dbReference>
<dbReference type="PROSITE" id="PS52050">
    <property type="entry name" value="WYL"/>
    <property type="match status" value="1"/>
</dbReference>
<evidence type="ECO:0000313" key="3">
    <source>
        <dbReference type="EMBL" id="QRG67210.1"/>
    </source>
</evidence>
<dbReference type="Pfam" id="PF25583">
    <property type="entry name" value="WCX"/>
    <property type="match status" value="1"/>
</dbReference>
<proteinExistence type="predicted"/>
<dbReference type="InterPro" id="IPR000944">
    <property type="entry name" value="Tscrpt_reg_Rrf2"/>
</dbReference>
<dbReference type="EMBL" id="CP069127">
    <property type="protein sequence ID" value="QRG67210.1"/>
    <property type="molecule type" value="Genomic_DNA"/>
</dbReference>
<dbReference type="InterPro" id="IPR026881">
    <property type="entry name" value="WYL_dom"/>
</dbReference>
<feature type="domain" description="WYL" evidence="1">
    <location>
        <begin position="156"/>
        <end position="219"/>
    </location>
</feature>
<evidence type="ECO:0000259" key="1">
    <source>
        <dbReference type="Pfam" id="PF13280"/>
    </source>
</evidence>
<organism evidence="3 4">
    <name type="scientific">Brevibacillus choshinensis</name>
    <dbReference type="NCBI Taxonomy" id="54911"/>
    <lineage>
        <taxon>Bacteria</taxon>
        <taxon>Bacillati</taxon>
        <taxon>Bacillota</taxon>
        <taxon>Bacilli</taxon>
        <taxon>Bacillales</taxon>
        <taxon>Paenibacillaceae</taxon>
        <taxon>Brevibacillus</taxon>
    </lineage>
</organism>
<evidence type="ECO:0000313" key="4">
    <source>
        <dbReference type="Proteomes" id="UP000596248"/>
    </source>
</evidence>
<feature type="domain" description="WCX" evidence="2">
    <location>
        <begin position="253"/>
        <end position="325"/>
    </location>
</feature>
<evidence type="ECO:0000259" key="2">
    <source>
        <dbReference type="Pfam" id="PF25583"/>
    </source>
</evidence>
<dbReference type="Gene3D" id="1.10.10.10">
    <property type="entry name" value="Winged helix-like DNA-binding domain superfamily/Winged helix DNA-binding domain"/>
    <property type="match status" value="1"/>
</dbReference>
<protein>
    <submittedName>
        <fullName evidence="3">WYL domain-containing transcriptional regulator</fullName>
    </submittedName>
</protein>
<dbReference type="Proteomes" id="UP000596248">
    <property type="component" value="Chromosome"/>
</dbReference>
<dbReference type="InterPro" id="IPR036388">
    <property type="entry name" value="WH-like_DNA-bd_sf"/>
</dbReference>
<sequence length="331" mass="39034">MEEMMGRLGNMLRLWMILKNHSEQNPVGINKLSRELEIRPRMIREYIRILQDEGWEIESKRGRYGGYFLASDSKYHRLLPIIGLSQEEQLALYVAKHELSANKVDYSREIEQSFEKILGTAGLMNSLGYNGDDRHIMFQLGIAERLTDEDKHNYWQIYKAIVEKRKVNIYYNPVSQKKNWRVIHPYAIWKHQHMTYVRAFCENANRLLTFKLNRILQMECLEQPFERLSSYNPLEDISYRIGVSDDEVFDLKLRLTGWEARAIFEQTLVENYLVGPCPSGEGVIFSARMKGKEDIKRWILGMGREVQVVEPASLKKELFEEVDAMRQNFLN</sequence>
<dbReference type="Pfam" id="PF13280">
    <property type="entry name" value="WYL"/>
    <property type="match status" value="1"/>
</dbReference>
<dbReference type="SUPFAM" id="SSF46785">
    <property type="entry name" value="Winged helix' DNA-binding domain"/>
    <property type="match status" value="1"/>
</dbReference>